<dbReference type="Pfam" id="PF00379">
    <property type="entry name" value="Chitin_bind_4"/>
    <property type="match status" value="1"/>
</dbReference>
<evidence type="ECO:0008006" key="6">
    <source>
        <dbReference type="Google" id="ProtNLM"/>
    </source>
</evidence>
<dbReference type="InterPro" id="IPR050468">
    <property type="entry name" value="Cuticle_Struct_Prot"/>
</dbReference>
<evidence type="ECO:0000313" key="4">
    <source>
        <dbReference type="EMBL" id="CAH0715716.1"/>
    </source>
</evidence>
<dbReference type="AlphaFoldDB" id="A0A8J9U8C2"/>
<organism evidence="4 5">
    <name type="scientific">Brenthis ino</name>
    <name type="common">lesser marbled fritillary</name>
    <dbReference type="NCBI Taxonomy" id="405034"/>
    <lineage>
        <taxon>Eukaryota</taxon>
        <taxon>Metazoa</taxon>
        <taxon>Ecdysozoa</taxon>
        <taxon>Arthropoda</taxon>
        <taxon>Hexapoda</taxon>
        <taxon>Insecta</taxon>
        <taxon>Pterygota</taxon>
        <taxon>Neoptera</taxon>
        <taxon>Endopterygota</taxon>
        <taxon>Lepidoptera</taxon>
        <taxon>Glossata</taxon>
        <taxon>Ditrysia</taxon>
        <taxon>Papilionoidea</taxon>
        <taxon>Nymphalidae</taxon>
        <taxon>Heliconiinae</taxon>
        <taxon>Argynnini</taxon>
        <taxon>Brenthis</taxon>
    </lineage>
</organism>
<dbReference type="PRINTS" id="PR00947">
    <property type="entry name" value="CUTICLE"/>
</dbReference>
<keyword evidence="5" id="KW-1185">Reference proteome</keyword>
<evidence type="ECO:0000313" key="5">
    <source>
        <dbReference type="Proteomes" id="UP000838878"/>
    </source>
</evidence>
<keyword evidence="1 3" id="KW-0732">Signal</keyword>
<sequence>MKFLVVFAVAVACAAADVSHILKGDESKDQILRSSYDISPEGNSFSYGYETGNGIVSQSEGVVKNPNSDNPALEVKGSVRYTAPDGTPVSLDWTADEYGFRPTGSHLPVPPPIPEMILRSLQYIEAHPPAVERVRPQTL</sequence>
<feature type="non-terminal residue" evidence="4">
    <location>
        <position position="139"/>
    </location>
</feature>
<dbReference type="PANTHER" id="PTHR10380:SF238">
    <property type="entry name" value="CUTICULAR PROTEIN 65EA-RELATED"/>
    <property type="match status" value="1"/>
</dbReference>
<gene>
    <name evidence="4" type="ORF">BINO364_LOCUS2605</name>
</gene>
<reference evidence="4" key="1">
    <citation type="submission" date="2021-12" db="EMBL/GenBank/DDBJ databases">
        <authorList>
            <person name="Martin H S."/>
        </authorList>
    </citation>
    <scope>NUCLEOTIDE SEQUENCE</scope>
</reference>
<dbReference type="Proteomes" id="UP000838878">
    <property type="component" value="Chromosome 10"/>
</dbReference>
<dbReference type="PROSITE" id="PS51155">
    <property type="entry name" value="CHIT_BIND_RR_2"/>
    <property type="match status" value="1"/>
</dbReference>
<keyword evidence="2" id="KW-0193">Cuticle</keyword>
<proteinExistence type="predicted"/>
<evidence type="ECO:0000256" key="3">
    <source>
        <dbReference type="SAM" id="SignalP"/>
    </source>
</evidence>
<name>A0A8J9U8C2_9NEOP</name>
<dbReference type="GO" id="GO:0062129">
    <property type="term" value="C:chitin-based extracellular matrix"/>
    <property type="evidence" value="ECO:0007669"/>
    <property type="project" value="TreeGrafter"/>
</dbReference>
<dbReference type="GO" id="GO:0008010">
    <property type="term" value="F:structural constituent of chitin-based larval cuticle"/>
    <property type="evidence" value="ECO:0007669"/>
    <property type="project" value="TreeGrafter"/>
</dbReference>
<dbReference type="InterPro" id="IPR000618">
    <property type="entry name" value="Insect_cuticle"/>
</dbReference>
<evidence type="ECO:0000256" key="1">
    <source>
        <dbReference type="ARBA" id="ARBA00022729"/>
    </source>
</evidence>
<evidence type="ECO:0000256" key="2">
    <source>
        <dbReference type="PROSITE-ProRule" id="PRU00497"/>
    </source>
</evidence>
<feature type="chain" id="PRO_5035431715" description="Pupal cuticle protein" evidence="3">
    <location>
        <begin position="17"/>
        <end position="139"/>
    </location>
</feature>
<dbReference type="PANTHER" id="PTHR10380">
    <property type="entry name" value="CUTICLE PROTEIN"/>
    <property type="match status" value="1"/>
</dbReference>
<dbReference type="EMBL" id="OV170230">
    <property type="protein sequence ID" value="CAH0715716.1"/>
    <property type="molecule type" value="Genomic_DNA"/>
</dbReference>
<dbReference type="OrthoDB" id="7998177at2759"/>
<feature type="signal peptide" evidence="3">
    <location>
        <begin position="1"/>
        <end position="16"/>
    </location>
</feature>
<protein>
    <recommendedName>
        <fullName evidence="6">Pupal cuticle protein</fullName>
    </recommendedName>
</protein>
<accession>A0A8J9U8C2</accession>